<gene>
    <name evidence="1" type="ORF">OHU27_19980</name>
</gene>
<dbReference type="RefSeq" id="WP_235073505.1">
    <property type="nucleotide sequence ID" value="NZ_CP108125.1"/>
</dbReference>
<dbReference type="EMBL" id="CP108125">
    <property type="protein sequence ID" value="WTO84576.1"/>
    <property type="molecule type" value="Genomic_DNA"/>
</dbReference>
<name>A0ABZ1J1A2_9ACTN</name>
<organism evidence="1 2">
    <name type="scientific">Streptomyces nigra</name>
    <dbReference type="NCBI Taxonomy" id="1827580"/>
    <lineage>
        <taxon>Bacteria</taxon>
        <taxon>Bacillati</taxon>
        <taxon>Actinomycetota</taxon>
        <taxon>Actinomycetes</taxon>
        <taxon>Kitasatosporales</taxon>
        <taxon>Streptomycetaceae</taxon>
        <taxon>Streptomyces</taxon>
    </lineage>
</organism>
<evidence type="ECO:0000313" key="2">
    <source>
        <dbReference type="Proteomes" id="UP001622690"/>
    </source>
</evidence>
<sequence length="86" mass="9420">MSVRMPALLPRHAMIPVWGRHENAVTWHKLLERVCDVPVTPAPPAAGETRQYAYGVSGVNDVFDVDGVTDVHDVSDLNDRLPGACE</sequence>
<keyword evidence="2" id="KW-1185">Reference proteome</keyword>
<dbReference type="Proteomes" id="UP001622690">
    <property type="component" value="Chromosome"/>
</dbReference>
<protein>
    <submittedName>
        <fullName evidence="1">Uncharacterized protein</fullName>
    </submittedName>
</protein>
<evidence type="ECO:0000313" key="1">
    <source>
        <dbReference type="EMBL" id="WTO84576.1"/>
    </source>
</evidence>
<proteinExistence type="predicted"/>
<reference evidence="1 2" key="1">
    <citation type="submission" date="2022-10" db="EMBL/GenBank/DDBJ databases">
        <title>The complete genomes of actinobacterial strains from the NBC collection.</title>
        <authorList>
            <person name="Joergensen T.S."/>
            <person name="Alvarez Arevalo M."/>
            <person name="Sterndorff E.B."/>
            <person name="Faurdal D."/>
            <person name="Vuksanovic O."/>
            <person name="Mourched A.-S."/>
            <person name="Charusanti P."/>
            <person name="Shaw S."/>
            <person name="Blin K."/>
            <person name="Weber T."/>
        </authorList>
    </citation>
    <scope>NUCLEOTIDE SEQUENCE [LARGE SCALE GENOMIC DNA]</scope>
    <source>
        <strain evidence="1 2">NBC_00206</strain>
    </source>
</reference>
<accession>A0ABZ1J1A2</accession>